<name>A0ABY3RU83_9MICO</name>
<feature type="region of interest" description="Disordered" evidence="1">
    <location>
        <begin position="210"/>
        <end position="294"/>
    </location>
</feature>
<dbReference type="InterPro" id="IPR018330">
    <property type="entry name" value="RecT_fam"/>
</dbReference>
<dbReference type="EMBL" id="CP082781">
    <property type="protein sequence ID" value="UGS27609.1"/>
    <property type="molecule type" value="Genomic_DNA"/>
</dbReference>
<proteinExistence type="predicted"/>
<dbReference type="InterPro" id="IPR010183">
    <property type="entry name" value="Phage_lambda_Bet"/>
</dbReference>
<accession>A0ABY3RU83</accession>
<organism evidence="2 3">
    <name type="scientific">Microbacterium resistens</name>
    <dbReference type="NCBI Taxonomy" id="156977"/>
    <lineage>
        <taxon>Bacteria</taxon>
        <taxon>Bacillati</taxon>
        <taxon>Actinomycetota</taxon>
        <taxon>Actinomycetes</taxon>
        <taxon>Micrococcales</taxon>
        <taxon>Microbacteriaceae</taxon>
        <taxon>Microbacterium</taxon>
    </lineage>
</organism>
<dbReference type="RefSeq" id="WP_231820941.1">
    <property type="nucleotide sequence ID" value="NZ_CP082781.1"/>
</dbReference>
<dbReference type="Proteomes" id="UP001199642">
    <property type="component" value="Chromosome"/>
</dbReference>
<feature type="region of interest" description="Disordered" evidence="1">
    <location>
        <begin position="1"/>
        <end position="25"/>
    </location>
</feature>
<dbReference type="Pfam" id="PF03837">
    <property type="entry name" value="RecT"/>
    <property type="match status" value="1"/>
</dbReference>
<evidence type="ECO:0000256" key="1">
    <source>
        <dbReference type="SAM" id="MobiDB-lite"/>
    </source>
</evidence>
<dbReference type="NCBIfam" id="TIGR01913">
    <property type="entry name" value="bet_lambda"/>
    <property type="match status" value="1"/>
</dbReference>
<protein>
    <submittedName>
        <fullName evidence="2">Phage recombination protein Bet</fullName>
    </submittedName>
</protein>
<keyword evidence="3" id="KW-1185">Reference proteome</keyword>
<evidence type="ECO:0000313" key="3">
    <source>
        <dbReference type="Proteomes" id="UP001199642"/>
    </source>
</evidence>
<reference evidence="2 3" key="1">
    <citation type="submission" date="2023-01" db="EMBL/GenBank/DDBJ databases">
        <title>Characterization of estradiol degrading bacteria Microbacterium sp. MZT7 and reveal degrading genes through genome analysis.</title>
        <authorList>
            <person name="Hao P."/>
            <person name="Gao Y."/>
        </authorList>
    </citation>
    <scope>NUCLEOTIDE SEQUENCE [LARGE SCALE GENOMIC DNA]</scope>
    <source>
        <strain evidence="2 3">MZT7</strain>
    </source>
</reference>
<sequence length="294" mass="31762">MSVAVMERPKPIALPTTADPSQWSDDEKALLDAAGLVKRPKNGPPEPAPRSTVVAFLAHCQRTGLDPIAKQIYAIERGGKWTITVSIDGFRLVAQRSGQYAGQTPVEWTGDGKTWVDVWLDQKPPAAARVGVRRRGFEEPLFAVARWSSYAVMVPKWENRQRVGEELSPMWQRMPDLMLGKVAEALALRRAFPMELSGLYTEEELDYELHDEPAPQGPRATAPTLEAGTRSAQRDPLPAGEPKDASGPNGAEATGSASDEPTGPGSGTPAVAEDPLSLTPEEMAEYGIEGGDQP</sequence>
<gene>
    <name evidence="2" type="primary">bet</name>
    <name evidence="2" type="ORF">K8F61_05315</name>
</gene>
<evidence type="ECO:0000313" key="2">
    <source>
        <dbReference type="EMBL" id="UGS27609.1"/>
    </source>
</evidence>